<keyword evidence="4" id="KW-0732">Signal</keyword>
<dbReference type="PANTHER" id="PTHR30097">
    <property type="entry name" value="CATION EFFLUX SYSTEM PROTEIN CUSB"/>
    <property type="match status" value="1"/>
</dbReference>
<comment type="caution">
    <text evidence="7">The sequence shown here is derived from an EMBL/GenBank/DDBJ whole genome shotgun (WGS) entry which is preliminary data.</text>
</comment>
<proteinExistence type="predicted"/>
<dbReference type="InterPro" id="IPR058790">
    <property type="entry name" value="BSH_CusB"/>
</dbReference>
<dbReference type="InterPro" id="IPR058792">
    <property type="entry name" value="Beta-barrel_RND_2"/>
</dbReference>
<sequence length="413" mass="45818">MNNPGHPHPLTAGTPYRSLLALLLALSLGTCAPAPEPPAENEVEHHDDGHRDEEEHAEGIHLTAEQLDAMDIRFGEPRQLKLNDYLTATGTLGLPPNGYAAVSARASGFVRDVANYVEGDYVKRGALLGYLENPDFIDLQQRYLEVQAELAFAELELARQEQLFADSAGVLRNVQRLQSEVDVRRATLSGLAQRLAYLGIRAGDLNPETITQRISLVAPRAGYITSIVLHDGLFVEPRTELMELIDEDHLHLELDVFERDISRVEVGQRVTYRIPSVSGEVYEAEVHVVGKDFNDENKTVRVHAHLRGQQPPFIRDRFAEARIWLEDGTVSALPESAIVREGELHYVYAAPPGAGEEEGEIAFTPLRVNPGVSEDGFTAVRFIDSLPRGFRLVTENAYFVQAQGMAEELGHEH</sequence>
<dbReference type="PANTHER" id="PTHR30097:SF4">
    <property type="entry name" value="SLR6042 PROTEIN"/>
    <property type="match status" value="1"/>
</dbReference>
<evidence type="ECO:0000313" key="8">
    <source>
        <dbReference type="Proteomes" id="UP000308528"/>
    </source>
</evidence>
<keyword evidence="8" id="KW-1185">Reference proteome</keyword>
<feature type="domain" description="CusB-like barrel-sandwich hybrid" evidence="5">
    <location>
        <begin position="100"/>
        <end position="244"/>
    </location>
</feature>
<evidence type="ECO:0000313" key="7">
    <source>
        <dbReference type="EMBL" id="THH39660.1"/>
    </source>
</evidence>
<keyword evidence="2" id="KW-0175">Coiled coil</keyword>
<evidence type="ECO:0000259" key="6">
    <source>
        <dbReference type="Pfam" id="PF25954"/>
    </source>
</evidence>
<gene>
    <name evidence="7" type="ORF">E4021_08565</name>
</gene>
<keyword evidence="1" id="KW-0813">Transport</keyword>
<accession>A0A4S4NTU6</accession>
<reference evidence="7 8" key="1">
    <citation type="submission" date="2019-04" db="EMBL/GenBank/DDBJ databases">
        <title>Lewinella litorea sp. nov., isolated from a marine sand.</title>
        <authorList>
            <person name="Yoon J.-H."/>
        </authorList>
    </citation>
    <scope>NUCLEOTIDE SEQUENCE [LARGE SCALE GENOMIC DNA]</scope>
    <source>
        <strain evidence="7 8">HSMS-39</strain>
    </source>
</reference>
<dbReference type="EMBL" id="SRSF01000003">
    <property type="protein sequence ID" value="THH39660.1"/>
    <property type="molecule type" value="Genomic_DNA"/>
</dbReference>
<dbReference type="GO" id="GO:0060003">
    <property type="term" value="P:copper ion export"/>
    <property type="evidence" value="ECO:0007669"/>
    <property type="project" value="TreeGrafter"/>
</dbReference>
<feature type="chain" id="PRO_5020506061" evidence="4">
    <location>
        <begin position="35"/>
        <end position="413"/>
    </location>
</feature>
<dbReference type="InterPro" id="IPR051909">
    <property type="entry name" value="MFP_Cation_Efflux"/>
</dbReference>
<feature type="compositionally biased region" description="Basic and acidic residues" evidence="3">
    <location>
        <begin position="42"/>
        <end position="56"/>
    </location>
</feature>
<evidence type="ECO:0000259" key="5">
    <source>
        <dbReference type="Pfam" id="PF25919"/>
    </source>
</evidence>
<dbReference type="Proteomes" id="UP000308528">
    <property type="component" value="Unassembled WGS sequence"/>
</dbReference>
<feature type="region of interest" description="Disordered" evidence="3">
    <location>
        <begin position="33"/>
        <end position="56"/>
    </location>
</feature>
<protein>
    <submittedName>
        <fullName evidence="7">HlyD family efflux transporter periplasmic adaptor subunit</fullName>
    </submittedName>
</protein>
<feature type="coiled-coil region" evidence="2">
    <location>
        <begin position="136"/>
        <end position="163"/>
    </location>
</feature>
<evidence type="ECO:0000256" key="4">
    <source>
        <dbReference type="SAM" id="SignalP"/>
    </source>
</evidence>
<dbReference type="RefSeq" id="WP_136458384.1">
    <property type="nucleotide sequence ID" value="NZ_SRSF01000003.1"/>
</dbReference>
<name>A0A4S4NTU6_9BACT</name>
<feature type="signal peptide" evidence="4">
    <location>
        <begin position="1"/>
        <end position="34"/>
    </location>
</feature>
<dbReference type="GO" id="GO:0030313">
    <property type="term" value="C:cell envelope"/>
    <property type="evidence" value="ECO:0007669"/>
    <property type="project" value="TreeGrafter"/>
</dbReference>
<dbReference type="SUPFAM" id="SSF111369">
    <property type="entry name" value="HlyD-like secretion proteins"/>
    <property type="match status" value="1"/>
</dbReference>
<dbReference type="GO" id="GO:0015679">
    <property type="term" value="P:plasma membrane copper ion transport"/>
    <property type="evidence" value="ECO:0007669"/>
    <property type="project" value="TreeGrafter"/>
</dbReference>
<dbReference type="AlphaFoldDB" id="A0A4S4NTU6"/>
<organism evidence="7 8">
    <name type="scientific">Neolewinella litorea</name>
    <dbReference type="NCBI Taxonomy" id="2562452"/>
    <lineage>
        <taxon>Bacteria</taxon>
        <taxon>Pseudomonadati</taxon>
        <taxon>Bacteroidota</taxon>
        <taxon>Saprospiria</taxon>
        <taxon>Saprospirales</taxon>
        <taxon>Lewinellaceae</taxon>
        <taxon>Neolewinella</taxon>
    </lineage>
</organism>
<evidence type="ECO:0000256" key="3">
    <source>
        <dbReference type="SAM" id="MobiDB-lite"/>
    </source>
</evidence>
<dbReference type="OrthoDB" id="9814657at2"/>
<dbReference type="Pfam" id="PF25919">
    <property type="entry name" value="BSH_CusB"/>
    <property type="match status" value="1"/>
</dbReference>
<dbReference type="Pfam" id="PF25954">
    <property type="entry name" value="Beta-barrel_RND_2"/>
    <property type="match status" value="1"/>
</dbReference>
<evidence type="ECO:0000256" key="1">
    <source>
        <dbReference type="ARBA" id="ARBA00022448"/>
    </source>
</evidence>
<feature type="domain" description="CusB-like beta-barrel" evidence="6">
    <location>
        <begin position="252"/>
        <end position="310"/>
    </location>
</feature>
<dbReference type="Gene3D" id="2.40.30.170">
    <property type="match status" value="1"/>
</dbReference>
<dbReference type="Gene3D" id="2.40.50.100">
    <property type="match status" value="1"/>
</dbReference>
<evidence type="ECO:0000256" key="2">
    <source>
        <dbReference type="SAM" id="Coils"/>
    </source>
</evidence>
<dbReference type="Gene3D" id="1.10.287.470">
    <property type="entry name" value="Helix hairpin bin"/>
    <property type="match status" value="1"/>
</dbReference>